<evidence type="ECO:0000259" key="15">
    <source>
        <dbReference type="PROSITE" id="PS50109"/>
    </source>
</evidence>
<keyword evidence="11 14" id="KW-1133">Transmembrane helix</keyword>
<dbReference type="GO" id="GO:0000155">
    <property type="term" value="F:phosphorelay sensor kinase activity"/>
    <property type="evidence" value="ECO:0007669"/>
    <property type="project" value="InterPro"/>
</dbReference>
<dbReference type="CDD" id="cd00082">
    <property type="entry name" value="HisKA"/>
    <property type="match status" value="1"/>
</dbReference>
<evidence type="ECO:0000256" key="10">
    <source>
        <dbReference type="ARBA" id="ARBA00022840"/>
    </source>
</evidence>
<reference evidence="17" key="1">
    <citation type="journal article" date="2021" name="PeerJ">
        <title>Extensive microbial diversity within the chicken gut microbiome revealed by metagenomics and culture.</title>
        <authorList>
            <person name="Gilroy R."/>
            <person name="Ravi A."/>
            <person name="Getino M."/>
            <person name="Pursley I."/>
            <person name="Horton D.L."/>
            <person name="Alikhan N.F."/>
            <person name="Baker D."/>
            <person name="Gharbi K."/>
            <person name="Hall N."/>
            <person name="Watson M."/>
            <person name="Adriaenssens E.M."/>
            <person name="Foster-Nyarko E."/>
            <person name="Jarju S."/>
            <person name="Secka A."/>
            <person name="Antonio M."/>
            <person name="Oren A."/>
            <person name="Chaudhuri R.R."/>
            <person name="La Ragione R."/>
            <person name="Hildebrand F."/>
            <person name="Pallen M.J."/>
        </authorList>
    </citation>
    <scope>NUCLEOTIDE SEQUENCE</scope>
    <source>
        <strain evidence="17">14324</strain>
    </source>
</reference>
<dbReference type="SMART" id="SM00388">
    <property type="entry name" value="HisKA"/>
    <property type="match status" value="1"/>
</dbReference>
<dbReference type="PROSITE" id="PS50109">
    <property type="entry name" value="HIS_KIN"/>
    <property type="match status" value="1"/>
</dbReference>
<comment type="catalytic activity">
    <reaction evidence="1">
        <text>ATP + protein L-histidine = ADP + protein N-phospho-L-histidine.</text>
        <dbReference type="EC" id="2.7.13.3"/>
    </reaction>
</comment>
<dbReference type="PANTHER" id="PTHR45528">
    <property type="entry name" value="SENSOR HISTIDINE KINASE CPXA"/>
    <property type="match status" value="1"/>
</dbReference>
<keyword evidence="7 14" id="KW-0812">Transmembrane</keyword>
<dbReference type="SMART" id="SM00387">
    <property type="entry name" value="HATPase_c"/>
    <property type="match status" value="1"/>
</dbReference>
<feature type="transmembrane region" description="Helical" evidence="14">
    <location>
        <begin position="9"/>
        <end position="31"/>
    </location>
</feature>
<evidence type="ECO:0000313" key="18">
    <source>
        <dbReference type="Proteomes" id="UP000824041"/>
    </source>
</evidence>
<dbReference type="Gene3D" id="3.30.565.10">
    <property type="entry name" value="Histidine kinase-like ATPase, C-terminal domain"/>
    <property type="match status" value="1"/>
</dbReference>
<keyword evidence="12" id="KW-0902">Two-component regulatory system</keyword>
<dbReference type="Pfam" id="PF00672">
    <property type="entry name" value="HAMP"/>
    <property type="match status" value="1"/>
</dbReference>
<dbReference type="InterPro" id="IPR036890">
    <property type="entry name" value="HATPase_C_sf"/>
</dbReference>
<dbReference type="AlphaFoldDB" id="A0A9D2DTX6"/>
<comment type="subcellular location">
    <subcellularLocation>
        <location evidence="2">Cell membrane</location>
        <topology evidence="2">Multi-pass membrane protein</topology>
    </subcellularLocation>
</comment>
<dbReference type="InterPro" id="IPR036097">
    <property type="entry name" value="HisK_dim/P_sf"/>
</dbReference>
<dbReference type="InterPro" id="IPR005467">
    <property type="entry name" value="His_kinase_dom"/>
</dbReference>
<keyword evidence="9 17" id="KW-0418">Kinase</keyword>
<keyword evidence="8" id="KW-0547">Nucleotide-binding</keyword>
<evidence type="ECO:0000256" key="1">
    <source>
        <dbReference type="ARBA" id="ARBA00000085"/>
    </source>
</evidence>
<evidence type="ECO:0000256" key="4">
    <source>
        <dbReference type="ARBA" id="ARBA00022475"/>
    </source>
</evidence>
<keyword evidence="10" id="KW-0067">ATP-binding</keyword>
<dbReference type="InterPro" id="IPR003660">
    <property type="entry name" value="HAMP_dom"/>
</dbReference>
<dbReference type="InterPro" id="IPR050398">
    <property type="entry name" value="HssS/ArlS-like"/>
</dbReference>
<proteinExistence type="predicted"/>
<evidence type="ECO:0000256" key="8">
    <source>
        <dbReference type="ARBA" id="ARBA00022741"/>
    </source>
</evidence>
<dbReference type="GO" id="GO:0005524">
    <property type="term" value="F:ATP binding"/>
    <property type="evidence" value="ECO:0007669"/>
    <property type="project" value="UniProtKB-KW"/>
</dbReference>
<evidence type="ECO:0000259" key="16">
    <source>
        <dbReference type="PROSITE" id="PS50885"/>
    </source>
</evidence>
<dbReference type="InterPro" id="IPR003661">
    <property type="entry name" value="HisK_dim/P_dom"/>
</dbReference>
<keyword evidence="6" id="KW-0808">Transferase</keyword>
<dbReference type="Proteomes" id="UP000824041">
    <property type="component" value="Unassembled WGS sequence"/>
</dbReference>
<dbReference type="EC" id="2.7.13.3" evidence="3"/>
<dbReference type="Pfam" id="PF00512">
    <property type="entry name" value="HisKA"/>
    <property type="match status" value="1"/>
</dbReference>
<feature type="domain" description="Histidine kinase" evidence="15">
    <location>
        <begin position="254"/>
        <end position="470"/>
    </location>
</feature>
<dbReference type="CDD" id="cd06225">
    <property type="entry name" value="HAMP"/>
    <property type="match status" value="1"/>
</dbReference>
<accession>A0A9D2DTX6</accession>
<evidence type="ECO:0000256" key="7">
    <source>
        <dbReference type="ARBA" id="ARBA00022692"/>
    </source>
</evidence>
<name>A0A9D2DTX6_9FIRM</name>
<dbReference type="Gene3D" id="1.10.287.130">
    <property type="match status" value="1"/>
</dbReference>
<keyword evidence="4" id="KW-1003">Cell membrane</keyword>
<evidence type="ECO:0000256" key="6">
    <source>
        <dbReference type="ARBA" id="ARBA00022679"/>
    </source>
</evidence>
<feature type="domain" description="HAMP" evidence="16">
    <location>
        <begin position="187"/>
        <end position="239"/>
    </location>
</feature>
<evidence type="ECO:0000313" key="17">
    <source>
        <dbReference type="EMBL" id="HIZ23065.1"/>
    </source>
</evidence>
<evidence type="ECO:0000256" key="3">
    <source>
        <dbReference type="ARBA" id="ARBA00012438"/>
    </source>
</evidence>
<dbReference type="EMBL" id="DXBU01000131">
    <property type="protein sequence ID" value="HIZ23065.1"/>
    <property type="molecule type" value="Genomic_DNA"/>
</dbReference>
<evidence type="ECO:0000256" key="9">
    <source>
        <dbReference type="ARBA" id="ARBA00022777"/>
    </source>
</evidence>
<dbReference type="PANTHER" id="PTHR45528:SF1">
    <property type="entry name" value="SENSOR HISTIDINE KINASE CPXA"/>
    <property type="match status" value="1"/>
</dbReference>
<dbReference type="InterPro" id="IPR003594">
    <property type="entry name" value="HATPase_dom"/>
</dbReference>
<reference evidence="17" key="2">
    <citation type="submission" date="2021-04" db="EMBL/GenBank/DDBJ databases">
        <authorList>
            <person name="Gilroy R."/>
        </authorList>
    </citation>
    <scope>NUCLEOTIDE SEQUENCE</scope>
    <source>
        <strain evidence="17">14324</strain>
    </source>
</reference>
<comment type="caution">
    <text evidence="17">The sequence shown here is derived from an EMBL/GenBank/DDBJ whole genome shotgun (WGS) entry which is preliminary data.</text>
</comment>
<evidence type="ECO:0000256" key="14">
    <source>
        <dbReference type="SAM" id="Phobius"/>
    </source>
</evidence>
<evidence type="ECO:0000256" key="2">
    <source>
        <dbReference type="ARBA" id="ARBA00004651"/>
    </source>
</evidence>
<dbReference type="SUPFAM" id="SSF55874">
    <property type="entry name" value="ATPase domain of HSP90 chaperone/DNA topoisomerase II/histidine kinase"/>
    <property type="match status" value="1"/>
</dbReference>
<evidence type="ECO:0000256" key="12">
    <source>
        <dbReference type="ARBA" id="ARBA00023012"/>
    </source>
</evidence>
<keyword evidence="13 14" id="KW-0472">Membrane</keyword>
<evidence type="ECO:0000256" key="11">
    <source>
        <dbReference type="ARBA" id="ARBA00022989"/>
    </source>
</evidence>
<dbReference type="Gene3D" id="6.10.340.10">
    <property type="match status" value="1"/>
</dbReference>
<keyword evidence="5" id="KW-0597">Phosphoprotein</keyword>
<dbReference type="SUPFAM" id="SSF158472">
    <property type="entry name" value="HAMP domain-like"/>
    <property type="match status" value="1"/>
</dbReference>
<gene>
    <name evidence="17" type="ORF">IAA21_09760</name>
</gene>
<dbReference type="SMART" id="SM00304">
    <property type="entry name" value="HAMP"/>
    <property type="match status" value="1"/>
</dbReference>
<evidence type="ECO:0000256" key="13">
    <source>
        <dbReference type="ARBA" id="ARBA00023136"/>
    </source>
</evidence>
<feature type="transmembrane region" description="Helical" evidence="14">
    <location>
        <begin position="162"/>
        <end position="185"/>
    </location>
</feature>
<dbReference type="Pfam" id="PF02518">
    <property type="entry name" value="HATPase_c"/>
    <property type="match status" value="1"/>
</dbReference>
<evidence type="ECO:0000256" key="5">
    <source>
        <dbReference type="ARBA" id="ARBA00022553"/>
    </source>
</evidence>
<dbReference type="PROSITE" id="PS50885">
    <property type="entry name" value="HAMP"/>
    <property type="match status" value="1"/>
</dbReference>
<protein>
    <recommendedName>
        <fullName evidence="3">histidine kinase</fullName>
        <ecNumber evidence="3">2.7.13.3</ecNumber>
    </recommendedName>
</protein>
<sequence length="471" mass="54246">MTDSLRKKYILSGLTLIIFFLLLMIGFSRLLKESLVEQWNRSRMEHLAQKTIQELDKQDWDISKEDMDAIAFEGNAYITVVDENMKILVATRNWEASREYLSPMTYETIQRDQETLEKTGSSFSSNFDENNKASFVQINKVPNRGYVIIRKSVTGLNSSMRVMEICSVIAACITLLCGIPVIIYLSGRMVKPIREINKVTERIAGLDFEEMVPVTSRDELGRLAESVNTMSDKLKDAMEGLQKDVELRNELVRNMAHELKTPVTVVMGYAENMPYIAQKHPEKLEKYCAVIADECERMDSIIQQMLQASLYEYGESSMNREVFSSQKLFQGIRRFLNSDYPDWEGSWEEKDEICGEIWGDYEMLRRGIYNFVKNAVRYGKKNGRICIRAWEEENRFHFSVFNEGEPIPEEEQEKIWNVFYKVNTARTRERGSFGIGLSIAKQAARSHGGDVDVKNVPGGVEFGLYIKKEGL</sequence>
<organism evidence="17 18">
    <name type="scientific">Candidatus Blautia faecigallinarum</name>
    <dbReference type="NCBI Taxonomy" id="2838488"/>
    <lineage>
        <taxon>Bacteria</taxon>
        <taxon>Bacillati</taxon>
        <taxon>Bacillota</taxon>
        <taxon>Clostridia</taxon>
        <taxon>Lachnospirales</taxon>
        <taxon>Lachnospiraceae</taxon>
        <taxon>Blautia</taxon>
    </lineage>
</organism>
<dbReference type="GO" id="GO:0005886">
    <property type="term" value="C:plasma membrane"/>
    <property type="evidence" value="ECO:0007669"/>
    <property type="project" value="UniProtKB-SubCell"/>
</dbReference>
<dbReference type="SUPFAM" id="SSF47384">
    <property type="entry name" value="Homodimeric domain of signal transducing histidine kinase"/>
    <property type="match status" value="1"/>
</dbReference>